<evidence type="ECO:0000313" key="3">
    <source>
        <dbReference type="WBParaSite" id="OFLC_0000753701-mRNA-1"/>
    </source>
</evidence>
<gene>
    <name evidence="1" type="ORF">OFLC_LOCUS7538</name>
</gene>
<proteinExistence type="predicted"/>
<dbReference type="EMBL" id="UZAJ01007937">
    <property type="protein sequence ID" value="VDO51441.1"/>
    <property type="molecule type" value="Genomic_DNA"/>
</dbReference>
<dbReference type="STRING" id="387005.A0A183HJ76"/>
<protein>
    <submittedName>
        <fullName evidence="3">DUF3475 domain-containing protein</fullName>
    </submittedName>
</protein>
<dbReference type="Proteomes" id="UP000267606">
    <property type="component" value="Unassembled WGS sequence"/>
</dbReference>
<reference evidence="3" key="1">
    <citation type="submission" date="2016-06" db="UniProtKB">
        <authorList>
            <consortium name="WormBaseParasite"/>
        </authorList>
    </citation>
    <scope>IDENTIFICATION</scope>
</reference>
<organism evidence="3">
    <name type="scientific">Onchocerca flexuosa</name>
    <dbReference type="NCBI Taxonomy" id="387005"/>
    <lineage>
        <taxon>Eukaryota</taxon>
        <taxon>Metazoa</taxon>
        <taxon>Ecdysozoa</taxon>
        <taxon>Nematoda</taxon>
        <taxon>Chromadorea</taxon>
        <taxon>Rhabditida</taxon>
        <taxon>Spirurina</taxon>
        <taxon>Spiruromorpha</taxon>
        <taxon>Filarioidea</taxon>
        <taxon>Onchocercidae</taxon>
        <taxon>Onchocerca</taxon>
    </lineage>
</organism>
<evidence type="ECO:0000313" key="1">
    <source>
        <dbReference type="EMBL" id="VDO51441.1"/>
    </source>
</evidence>
<sequence length="210" mass="23935">MEALFRQVSTVGRVEHEITRFSYGLKAAENANMQNSETFSTVLRAEEVQKQSSSPSSNKKKPISVFVEMILNPDNMVLERLTPIIFKKARIELKRSLKILDQAKKRLPYNYELALVLAEIQFVTELMILVCKLGQSLCTYGINPSLSSNNHKTSFSSSDRLLQETTLVGYQMVNIGVSNLPPALRTDLANRFTLFIPFFFYLKLLKYLSQ</sequence>
<evidence type="ECO:0000313" key="2">
    <source>
        <dbReference type="Proteomes" id="UP000267606"/>
    </source>
</evidence>
<accession>A0A183HJ76</accession>
<name>A0A183HJ76_9BILA</name>
<dbReference type="AlphaFoldDB" id="A0A183HJ76"/>
<reference evidence="1 2" key="2">
    <citation type="submission" date="2018-11" db="EMBL/GenBank/DDBJ databases">
        <authorList>
            <consortium name="Pathogen Informatics"/>
        </authorList>
    </citation>
    <scope>NUCLEOTIDE SEQUENCE [LARGE SCALE GENOMIC DNA]</scope>
</reference>
<keyword evidence="2" id="KW-1185">Reference proteome</keyword>
<dbReference type="WBParaSite" id="OFLC_0000753701-mRNA-1">
    <property type="protein sequence ID" value="OFLC_0000753701-mRNA-1"/>
    <property type="gene ID" value="OFLC_0000753701"/>
</dbReference>